<name>A0A2Z6S227_9GLOM</name>
<feature type="coiled-coil region" evidence="1">
    <location>
        <begin position="59"/>
        <end position="89"/>
    </location>
</feature>
<accession>A0A2Z6S227</accession>
<protein>
    <submittedName>
        <fullName evidence="3">Uncharacterized protein</fullName>
    </submittedName>
</protein>
<evidence type="ECO:0000313" key="3">
    <source>
        <dbReference type="EMBL" id="GBC09428.1"/>
    </source>
</evidence>
<reference evidence="4" key="2">
    <citation type="submission" date="2019-10" db="EMBL/GenBank/DDBJ databases">
        <title>Conservation and host-specific expression of non-tandemly repeated heterogenous ribosome RNA gene in arbuscular mycorrhizal fungi.</title>
        <authorList>
            <person name="Maeda T."/>
            <person name="Kobayashi Y."/>
            <person name="Nakagawa T."/>
            <person name="Ezawa T."/>
            <person name="Yamaguchi K."/>
            <person name="Bino T."/>
            <person name="Nishimoto Y."/>
            <person name="Shigenobu S."/>
            <person name="Kawaguchi M."/>
        </authorList>
    </citation>
    <scope>NUCLEOTIDE SEQUENCE</scope>
    <source>
        <strain evidence="4">HR1</strain>
    </source>
</reference>
<feature type="compositionally biased region" description="Acidic residues" evidence="2">
    <location>
        <begin position="139"/>
        <end position="151"/>
    </location>
</feature>
<organism evidence="3 5">
    <name type="scientific">Rhizophagus clarus</name>
    <dbReference type="NCBI Taxonomy" id="94130"/>
    <lineage>
        <taxon>Eukaryota</taxon>
        <taxon>Fungi</taxon>
        <taxon>Fungi incertae sedis</taxon>
        <taxon>Mucoromycota</taxon>
        <taxon>Glomeromycotina</taxon>
        <taxon>Glomeromycetes</taxon>
        <taxon>Glomerales</taxon>
        <taxon>Glomeraceae</taxon>
        <taxon>Rhizophagus</taxon>
    </lineage>
</organism>
<evidence type="ECO:0000313" key="4">
    <source>
        <dbReference type="EMBL" id="GES96118.1"/>
    </source>
</evidence>
<dbReference type="EMBL" id="BLAL01000246">
    <property type="protein sequence ID" value="GES96118.1"/>
    <property type="molecule type" value="Genomic_DNA"/>
</dbReference>
<evidence type="ECO:0000256" key="2">
    <source>
        <dbReference type="SAM" id="MobiDB-lite"/>
    </source>
</evidence>
<reference evidence="3 5" key="1">
    <citation type="submission" date="2017-11" db="EMBL/GenBank/DDBJ databases">
        <title>The genome of Rhizophagus clarus HR1 reveals common genetic basis of auxotrophy among arbuscular mycorrhizal fungi.</title>
        <authorList>
            <person name="Kobayashi Y."/>
        </authorList>
    </citation>
    <scope>NUCLEOTIDE SEQUENCE [LARGE SCALE GENOMIC DNA]</scope>
    <source>
        <strain evidence="3 5">HR1</strain>
    </source>
</reference>
<comment type="caution">
    <text evidence="3">The sequence shown here is derived from an EMBL/GenBank/DDBJ whole genome shotgun (WGS) entry which is preliminary data.</text>
</comment>
<keyword evidence="1" id="KW-0175">Coiled coil</keyword>
<keyword evidence="5" id="KW-1185">Reference proteome</keyword>
<gene>
    <name evidence="4" type="ORF">RCL2_002276000</name>
    <name evidence="3" type="ORF">RclHR1_08860001</name>
</gene>
<proteinExistence type="predicted"/>
<dbReference type="OrthoDB" id="2381833at2759"/>
<dbReference type="EMBL" id="BEXD01004299">
    <property type="protein sequence ID" value="GBC09428.1"/>
    <property type="molecule type" value="Genomic_DNA"/>
</dbReference>
<dbReference type="Proteomes" id="UP000247702">
    <property type="component" value="Unassembled WGS sequence"/>
</dbReference>
<evidence type="ECO:0000313" key="5">
    <source>
        <dbReference type="Proteomes" id="UP000247702"/>
    </source>
</evidence>
<dbReference type="AlphaFoldDB" id="A0A2Z6S227"/>
<dbReference type="Proteomes" id="UP000615446">
    <property type="component" value="Unassembled WGS sequence"/>
</dbReference>
<feature type="compositionally biased region" description="Acidic residues" evidence="2">
    <location>
        <begin position="113"/>
        <end position="125"/>
    </location>
</feature>
<sequence length="237" mass="27598">MAENSTCEYLPGICYTCQKCLHCFKLPQENSYINTKFGYNSNFEKCFSYTTCNACNSKLQQLKDSDKKLQKKIQKVKSNERNIKEVQINNEVIVLDNLPREDNERKKGNYNDNEIEDEDDNDIKDDDNYNDKGSNIVDNDYDDDGNYEEENNNNNKEIIIIEEIKIQLVVKKNDTKTPTAKTLTIQPANYKNGMDKINLTTNKILEKETKLKYNYTISYKAVNAREPSNTLEDELDF</sequence>
<feature type="region of interest" description="Disordered" evidence="2">
    <location>
        <begin position="102"/>
        <end position="151"/>
    </location>
</feature>
<evidence type="ECO:0000256" key="1">
    <source>
        <dbReference type="SAM" id="Coils"/>
    </source>
</evidence>